<dbReference type="Proteomes" id="UP001153076">
    <property type="component" value="Unassembled WGS sequence"/>
</dbReference>
<evidence type="ECO:0000313" key="2">
    <source>
        <dbReference type="EMBL" id="KAJ8433978.1"/>
    </source>
</evidence>
<feature type="region of interest" description="Disordered" evidence="1">
    <location>
        <begin position="166"/>
        <end position="198"/>
    </location>
</feature>
<evidence type="ECO:0008006" key="4">
    <source>
        <dbReference type="Google" id="ProtNLM"/>
    </source>
</evidence>
<accession>A0A9Q1Q9I8</accession>
<protein>
    <recommendedName>
        <fullName evidence="4">DUF4283 domain-containing protein</fullName>
    </recommendedName>
</protein>
<name>A0A9Q1Q9I8_9CARY</name>
<keyword evidence="3" id="KW-1185">Reference proteome</keyword>
<comment type="caution">
    <text evidence="2">The sequence shown here is derived from an EMBL/GenBank/DDBJ whole genome shotgun (WGS) entry which is preliminary data.</text>
</comment>
<evidence type="ECO:0000313" key="3">
    <source>
        <dbReference type="Proteomes" id="UP001153076"/>
    </source>
</evidence>
<dbReference type="EMBL" id="JAKOGI010000507">
    <property type="protein sequence ID" value="KAJ8433978.1"/>
    <property type="molecule type" value="Genomic_DNA"/>
</dbReference>
<evidence type="ECO:0000256" key="1">
    <source>
        <dbReference type="SAM" id="MobiDB-lite"/>
    </source>
</evidence>
<dbReference type="AlphaFoldDB" id="A0A9Q1Q9I8"/>
<reference evidence="2" key="1">
    <citation type="submission" date="2022-04" db="EMBL/GenBank/DDBJ databases">
        <title>Carnegiea gigantea Genome sequencing and assembly v2.</title>
        <authorList>
            <person name="Copetti D."/>
            <person name="Sanderson M.J."/>
            <person name="Burquez A."/>
            <person name="Wojciechowski M.F."/>
        </authorList>
    </citation>
    <scope>NUCLEOTIDE SEQUENCE</scope>
    <source>
        <strain evidence="2">SGP5-SGP5p</strain>
        <tissue evidence="2">Aerial part</tissue>
    </source>
</reference>
<proteinExistence type="predicted"/>
<gene>
    <name evidence="2" type="ORF">Cgig2_024683</name>
</gene>
<sequence length="213" mass="24406">MLQLNLTEEEEEIIDVPDVDSEERFEQIALCLGVDIQDLDSILFAFQFFSSIDKDFVVNGPRCFDGKILLLIEVTGLEQPSEIQFLMTRFWVKAYDIPALQYHVYLRCDSYNPRGDESLLKYRGWLRASALKSRGRSAKAKMREAKKLYLAFKSTSMGSKARVKLSFDSPVPKPKRQTGLTLDPHGEPSSQMMIDDKPLVLEGTRYRKGRVET</sequence>
<dbReference type="OrthoDB" id="1002340at2759"/>
<organism evidence="2 3">
    <name type="scientific">Carnegiea gigantea</name>
    <dbReference type="NCBI Taxonomy" id="171969"/>
    <lineage>
        <taxon>Eukaryota</taxon>
        <taxon>Viridiplantae</taxon>
        <taxon>Streptophyta</taxon>
        <taxon>Embryophyta</taxon>
        <taxon>Tracheophyta</taxon>
        <taxon>Spermatophyta</taxon>
        <taxon>Magnoliopsida</taxon>
        <taxon>eudicotyledons</taxon>
        <taxon>Gunneridae</taxon>
        <taxon>Pentapetalae</taxon>
        <taxon>Caryophyllales</taxon>
        <taxon>Cactineae</taxon>
        <taxon>Cactaceae</taxon>
        <taxon>Cactoideae</taxon>
        <taxon>Echinocereeae</taxon>
        <taxon>Carnegiea</taxon>
    </lineage>
</organism>